<evidence type="ECO:0000313" key="6">
    <source>
        <dbReference type="EMBL" id="PRP84982.1"/>
    </source>
</evidence>
<comment type="subcellular location">
    <subcellularLocation>
        <location evidence="3 4">Nucleus</location>
    </subcellularLocation>
</comment>
<dbReference type="AlphaFoldDB" id="A0A2P6NM47"/>
<dbReference type="PANTHER" id="PTHR24324:SF9">
    <property type="entry name" value="HOMEOBOX DOMAIN-CONTAINING PROTEIN"/>
    <property type="match status" value="1"/>
</dbReference>
<keyword evidence="2 3" id="KW-0371">Homeobox</keyword>
<keyword evidence="3 4" id="KW-0539">Nucleus</keyword>
<evidence type="ECO:0000256" key="1">
    <source>
        <dbReference type="ARBA" id="ARBA00023125"/>
    </source>
</evidence>
<dbReference type="CDD" id="cd00086">
    <property type="entry name" value="homeodomain"/>
    <property type="match status" value="1"/>
</dbReference>
<organism evidence="6 7">
    <name type="scientific">Planoprotostelium fungivorum</name>
    <dbReference type="NCBI Taxonomy" id="1890364"/>
    <lineage>
        <taxon>Eukaryota</taxon>
        <taxon>Amoebozoa</taxon>
        <taxon>Evosea</taxon>
        <taxon>Variosea</taxon>
        <taxon>Cavosteliida</taxon>
        <taxon>Cavosteliaceae</taxon>
        <taxon>Planoprotostelium</taxon>
    </lineage>
</organism>
<name>A0A2P6NM47_9EUKA</name>
<keyword evidence="7" id="KW-1185">Reference proteome</keyword>
<keyword evidence="1 3" id="KW-0238">DNA-binding</keyword>
<sequence>MLPFSFDRCELCQRRHLILWLKFSLRVSESTQELSGTESDCVIRKKIATYRQFNHHGSNLIRRIFKTNGSYLDFKKILRKCRLSQRRTCVNEVLVKRIVAEDIAESIFPEVASGSYSAYGIVLFHPSLGAGSPCKNCCKYSFFRIDGAKYAPTNGQTYRAYFERDSFKKSRRLGKFESLVSPAHLIHSEPLHERGSCGGRERHYREHVFFFNVTSTRRGRIFNAEQRIKLLRQYNSDPYPDLQKRRELADEMKTTARSIQIWFQNRRQRDELNRAMK</sequence>
<evidence type="ECO:0000256" key="2">
    <source>
        <dbReference type="ARBA" id="ARBA00023155"/>
    </source>
</evidence>
<dbReference type="GO" id="GO:0000978">
    <property type="term" value="F:RNA polymerase II cis-regulatory region sequence-specific DNA binding"/>
    <property type="evidence" value="ECO:0007669"/>
    <property type="project" value="TreeGrafter"/>
</dbReference>
<dbReference type="InterPro" id="IPR051000">
    <property type="entry name" value="Homeobox_DNA-bind_prot"/>
</dbReference>
<dbReference type="GO" id="GO:0030154">
    <property type="term" value="P:cell differentiation"/>
    <property type="evidence" value="ECO:0007669"/>
    <property type="project" value="TreeGrafter"/>
</dbReference>
<dbReference type="STRING" id="1890364.A0A2P6NM47"/>
<dbReference type="OrthoDB" id="6159439at2759"/>
<feature type="DNA-binding region" description="Homeobox" evidence="3">
    <location>
        <begin position="215"/>
        <end position="274"/>
    </location>
</feature>
<feature type="domain" description="Homeobox" evidence="5">
    <location>
        <begin position="213"/>
        <end position="273"/>
    </location>
</feature>
<dbReference type="SUPFAM" id="SSF46689">
    <property type="entry name" value="Homeodomain-like"/>
    <property type="match status" value="1"/>
</dbReference>
<dbReference type="SMART" id="SM00389">
    <property type="entry name" value="HOX"/>
    <property type="match status" value="1"/>
</dbReference>
<dbReference type="Proteomes" id="UP000241769">
    <property type="component" value="Unassembled WGS sequence"/>
</dbReference>
<dbReference type="GO" id="GO:0005634">
    <property type="term" value="C:nucleus"/>
    <property type="evidence" value="ECO:0007669"/>
    <property type="project" value="UniProtKB-SubCell"/>
</dbReference>
<dbReference type="GO" id="GO:0006357">
    <property type="term" value="P:regulation of transcription by RNA polymerase II"/>
    <property type="evidence" value="ECO:0007669"/>
    <property type="project" value="TreeGrafter"/>
</dbReference>
<evidence type="ECO:0000313" key="7">
    <source>
        <dbReference type="Proteomes" id="UP000241769"/>
    </source>
</evidence>
<dbReference type="EMBL" id="MDYQ01000053">
    <property type="protein sequence ID" value="PRP84982.1"/>
    <property type="molecule type" value="Genomic_DNA"/>
</dbReference>
<accession>A0A2P6NM47</accession>
<dbReference type="InParanoid" id="A0A2P6NM47"/>
<protein>
    <recommendedName>
        <fullName evidence="5">Homeobox domain-containing protein</fullName>
    </recommendedName>
</protein>
<dbReference type="PROSITE" id="PS50071">
    <property type="entry name" value="HOMEOBOX_2"/>
    <property type="match status" value="1"/>
</dbReference>
<dbReference type="Pfam" id="PF00046">
    <property type="entry name" value="Homeodomain"/>
    <property type="match status" value="1"/>
</dbReference>
<evidence type="ECO:0000256" key="4">
    <source>
        <dbReference type="RuleBase" id="RU000682"/>
    </source>
</evidence>
<evidence type="ECO:0000259" key="5">
    <source>
        <dbReference type="PROSITE" id="PS50071"/>
    </source>
</evidence>
<gene>
    <name evidence="6" type="ORF">PROFUN_07367</name>
</gene>
<dbReference type="PANTHER" id="PTHR24324">
    <property type="entry name" value="HOMEOBOX PROTEIN HHEX"/>
    <property type="match status" value="1"/>
</dbReference>
<dbReference type="Gene3D" id="1.10.10.60">
    <property type="entry name" value="Homeodomain-like"/>
    <property type="match status" value="1"/>
</dbReference>
<proteinExistence type="predicted"/>
<reference evidence="6 7" key="1">
    <citation type="journal article" date="2018" name="Genome Biol. Evol.">
        <title>Multiple Roots of Fruiting Body Formation in Amoebozoa.</title>
        <authorList>
            <person name="Hillmann F."/>
            <person name="Forbes G."/>
            <person name="Novohradska S."/>
            <person name="Ferling I."/>
            <person name="Riege K."/>
            <person name="Groth M."/>
            <person name="Westermann M."/>
            <person name="Marz M."/>
            <person name="Spaller T."/>
            <person name="Winckler T."/>
            <person name="Schaap P."/>
            <person name="Glockner G."/>
        </authorList>
    </citation>
    <scope>NUCLEOTIDE SEQUENCE [LARGE SCALE GENOMIC DNA]</scope>
    <source>
        <strain evidence="6 7">Jena</strain>
    </source>
</reference>
<dbReference type="InterPro" id="IPR009057">
    <property type="entry name" value="Homeodomain-like_sf"/>
</dbReference>
<dbReference type="InterPro" id="IPR001356">
    <property type="entry name" value="HD"/>
</dbReference>
<comment type="caution">
    <text evidence="6">The sequence shown here is derived from an EMBL/GenBank/DDBJ whole genome shotgun (WGS) entry which is preliminary data.</text>
</comment>
<evidence type="ECO:0000256" key="3">
    <source>
        <dbReference type="PROSITE-ProRule" id="PRU00108"/>
    </source>
</evidence>